<protein>
    <submittedName>
        <fullName evidence="1">Uncharacterized protein</fullName>
    </submittedName>
</protein>
<keyword evidence="2" id="KW-1185">Reference proteome</keyword>
<comment type="caution">
    <text evidence="1">The sequence shown here is derived from an EMBL/GenBank/DDBJ whole genome shotgun (WGS) entry which is preliminary data.</text>
</comment>
<dbReference type="EMBL" id="JASZZN010000003">
    <property type="protein sequence ID" value="MDM4014883.1"/>
    <property type="molecule type" value="Genomic_DNA"/>
</dbReference>
<name>A0ABT7PEH0_9BACT</name>
<organism evidence="1 2">
    <name type="scientific">Roseiconus lacunae</name>
    <dbReference type="NCBI Taxonomy" id="2605694"/>
    <lineage>
        <taxon>Bacteria</taxon>
        <taxon>Pseudomonadati</taxon>
        <taxon>Planctomycetota</taxon>
        <taxon>Planctomycetia</taxon>
        <taxon>Pirellulales</taxon>
        <taxon>Pirellulaceae</taxon>
        <taxon>Roseiconus</taxon>
    </lineage>
</organism>
<evidence type="ECO:0000313" key="1">
    <source>
        <dbReference type="EMBL" id="MDM4014883.1"/>
    </source>
</evidence>
<sequence length="233" mass="25960">MSSTKTEALALGIAARVQAEREKQEAADRAHATKEWQELTDTVLADAMGYEIDAASLAELCTECNVGVSHLRNLRERAGEALRALDLLPFEAEARRRSLDVRTHWKAFDRAAENTRRLVNLLAGSVQTDLSRVLRSEGDLRNISRHAASFFNDDLDPKSLRVKEAKKGRKLLQACEKATACGAPLTPDLRAELREHLRVLTKEARWLVDFLAEGKPQRSAAKAERQPEEPAAQ</sequence>
<proteinExistence type="predicted"/>
<accession>A0ABT7PEH0</accession>
<dbReference type="RefSeq" id="WP_289162494.1">
    <property type="nucleotide sequence ID" value="NZ_JASZZN010000003.1"/>
</dbReference>
<dbReference type="Proteomes" id="UP001239462">
    <property type="component" value="Unassembled WGS sequence"/>
</dbReference>
<evidence type="ECO:0000313" key="2">
    <source>
        <dbReference type="Proteomes" id="UP001239462"/>
    </source>
</evidence>
<gene>
    <name evidence="1" type="ORF">QTN89_05530</name>
</gene>
<reference evidence="1 2" key="1">
    <citation type="submission" date="2023-06" db="EMBL/GenBank/DDBJ databases">
        <title>Roseiconus lacunae JC819 isolated from Gulf of Mannar region, Tamil Nadu.</title>
        <authorList>
            <person name="Pk S."/>
            <person name="Ch S."/>
            <person name="Ch V.R."/>
        </authorList>
    </citation>
    <scope>NUCLEOTIDE SEQUENCE [LARGE SCALE GENOMIC DNA]</scope>
    <source>
        <strain evidence="1 2">JC819</strain>
    </source>
</reference>